<comment type="function">
    <text evidence="5">Part of the ABC transporter complex HmuTUV involved in hemin import. Responsible for energy coupling to the transport system.</text>
</comment>
<reference evidence="7" key="2">
    <citation type="submission" date="2023-07" db="EMBL/GenBank/DDBJ databases">
        <authorList>
            <person name="Shen H."/>
        </authorList>
    </citation>
    <scope>NUCLEOTIDE SEQUENCE</scope>
    <source>
        <strain evidence="7">TNR-22</strain>
    </source>
</reference>
<gene>
    <name evidence="7" type="ORF">Q4481_00500</name>
</gene>
<evidence type="ECO:0000256" key="4">
    <source>
        <dbReference type="ARBA" id="ARBA00022967"/>
    </source>
</evidence>
<dbReference type="Proteomes" id="UP001174932">
    <property type="component" value="Unassembled WGS sequence"/>
</dbReference>
<protein>
    <submittedName>
        <fullName evidence="7">Heme ABC transporter ATP-binding protein</fullName>
    </submittedName>
</protein>
<dbReference type="GO" id="GO:0005524">
    <property type="term" value="F:ATP binding"/>
    <property type="evidence" value="ECO:0007669"/>
    <property type="project" value="UniProtKB-KW"/>
</dbReference>
<comment type="caution">
    <text evidence="7">The sequence shown here is derived from an EMBL/GenBank/DDBJ whole genome shotgun (WGS) entry which is preliminary data.</text>
</comment>
<evidence type="ECO:0000313" key="8">
    <source>
        <dbReference type="Proteomes" id="UP001174932"/>
    </source>
</evidence>
<dbReference type="InterPro" id="IPR003593">
    <property type="entry name" value="AAA+_ATPase"/>
</dbReference>
<evidence type="ECO:0000256" key="3">
    <source>
        <dbReference type="ARBA" id="ARBA00022840"/>
    </source>
</evidence>
<sequence>MIELENVSVTLAGRSVVSGLTFQAEPGKLTAVIGPNGSGKTSSLRAISGERSYSGRISLSGRDLASFSPKELARERGVLAQSTSLGFPFRVREILEMGIVAGEVHSRNEADRIMDEALEAVDLNGFGDRIATQLSGGEQARMHMARLLCQIASSTHDGRARWLLLDEPVASLDVKHQLAIMTLARAFVQRGGGVIAVMHDLNLTAMFADHVVMMKAGRLHAAGSPALVLAEDNLETVYGCRLSVSFGDDGMPRILPQLAG</sequence>
<dbReference type="EMBL" id="JAUOZU010000001">
    <property type="protein sequence ID" value="MDO6962411.1"/>
    <property type="molecule type" value="Genomic_DNA"/>
</dbReference>
<dbReference type="CDD" id="cd03214">
    <property type="entry name" value="ABC_Iron-Siderophores_B12_Hemin"/>
    <property type="match status" value="1"/>
</dbReference>
<dbReference type="PROSITE" id="PS50893">
    <property type="entry name" value="ABC_TRANSPORTER_2"/>
    <property type="match status" value="1"/>
</dbReference>
<dbReference type="SUPFAM" id="SSF52540">
    <property type="entry name" value="P-loop containing nucleoside triphosphate hydrolases"/>
    <property type="match status" value="1"/>
</dbReference>
<dbReference type="PANTHER" id="PTHR42794:SF1">
    <property type="entry name" value="HEMIN IMPORT ATP-BINDING PROTEIN HMUV"/>
    <property type="match status" value="1"/>
</dbReference>
<dbReference type="SMART" id="SM00382">
    <property type="entry name" value="AAA"/>
    <property type="match status" value="1"/>
</dbReference>
<keyword evidence="3 7" id="KW-0067">ATP-binding</keyword>
<dbReference type="InterPro" id="IPR003439">
    <property type="entry name" value="ABC_transporter-like_ATP-bd"/>
</dbReference>
<organism evidence="7 8">
    <name type="scientific">Rhizobium alvei</name>
    <dbReference type="NCBI Taxonomy" id="1132659"/>
    <lineage>
        <taxon>Bacteria</taxon>
        <taxon>Pseudomonadati</taxon>
        <taxon>Pseudomonadota</taxon>
        <taxon>Alphaproteobacteria</taxon>
        <taxon>Hyphomicrobiales</taxon>
        <taxon>Rhizobiaceae</taxon>
        <taxon>Rhizobium/Agrobacterium group</taxon>
        <taxon>Rhizobium</taxon>
    </lineage>
</organism>
<evidence type="ECO:0000259" key="6">
    <source>
        <dbReference type="PROSITE" id="PS50893"/>
    </source>
</evidence>
<dbReference type="Pfam" id="PF00005">
    <property type="entry name" value="ABC_tran"/>
    <property type="match status" value="1"/>
</dbReference>
<dbReference type="RefSeq" id="WP_304374224.1">
    <property type="nucleotide sequence ID" value="NZ_JAUOZU010000001.1"/>
</dbReference>
<evidence type="ECO:0000256" key="1">
    <source>
        <dbReference type="ARBA" id="ARBA00022448"/>
    </source>
</evidence>
<dbReference type="Gene3D" id="3.40.50.300">
    <property type="entry name" value="P-loop containing nucleotide triphosphate hydrolases"/>
    <property type="match status" value="1"/>
</dbReference>
<keyword evidence="1" id="KW-0813">Transport</keyword>
<dbReference type="InterPro" id="IPR027417">
    <property type="entry name" value="P-loop_NTPase"/>
</dbReference>
<accession>A0ABT8YFB9</accession>
<evidence type="ECO:0000256" key="5">
    <source>
        <dbReference type="ARBA" id="ARBA00037066"/>
    </source>
</evidence>
<dbReference type="PANTHER" id="PTHR42794">
    <property type="entry name" value="HEMIN IMPORT ATP-BINDING PROTEIN HMUV"/>
    <property type="match status" value="1"/>
</dbReference>
<keyword evidence="4" id="KW-1278">Translocase</keyword>
<proteinExistence type="predicted"/>
<keyword evidence="2" id="KW-0547">Nucleotide-binding</keyword>
<feature type="domain" description="ABC transporter" evidence="6">
    <location>
        <begin position="2"/>
        <end position="241"/>
    </location>
</feature>
<reference evidence="7" key="1">
    <citation type="journal article" date="2015" name="Int. J. Syst. Evol. Microbiol.">
        <title>Rhizobium alvei sp. nov., isolated from a freshwater river.</title>
        <authorList>
            <person name="Sheu S.Y."/>
            <person name="Huang H.W."/>
            <person name="Young C.C."/>
            <person name="Chen W.M."/>
        </authorList>
    </citation>
    <scope>NUCLEOTIDE SEQUENCE</scope>
    <source>
        <strain evidence="7">TNR-22</strain>
    </source>
</reference>
<name>A0ABT8YFB9_9HYPH</name>
<dbReference type="NCBIfam" id="NF010068">
    <property type="entry name" value="PRK13548.1"/>
    <property type="match status" value="1"/>
</dbReference>
<evidence type="ECO:0000313" key="7">
    <source>
        <dbReference type="EMBL" id="MDO6962411.1"/>
    </source>
</evidence>
<keyword evidence="8" id="KW-1185">Reference proteome</keyword>
<evidence type="ECO:0000256" key="2">
    <source>
        <dbReference type="ARBA" id="ARBA00022741"/>
    </source>
</evidence>